<name>A0A1X6WR52_9ENTE</name>
<dbReference type="InterPro" id="IPR036390">
    <property type="entry name" value="WH_DNA-bd_sf"/>
</dbReference>
<gene>
    <name evidence="2" type="ORF">FM121_11710</name>
</gene>
<dbReference type="RefSeq" id="WP_086952366.1">
    <property type="nucleotide sequence ID" value="NZ_FWFD01000015.1"/>
</dbReference>
<dbReference type="OrthoDB" id="9808017at2"/>
<organism evidence="2 3">
    <name type="scientific">Vagococcus fluvialis bH819</name>
    <dbReference type="NCBI Taxonomy" id="1255619"/>
    <lineage>
        <taxon>Bacteria</taxon>
        <taxon>Bacillati</taxon>
        <taxon>Bacillota</taxon>
        <taxon>Bacilli</taxon>
        <taxon>Lactobacillales</taxon>
        <taxon>Enterococcaceae</taxon>
        <taxon>Vagococcus</taxon>
    </lineage>
</organism>
<evidence type="ECO:0000259" key="1">
    <source>
        <dbReference type="Pfam" id="PF03551"/>
    </source>
</evidence>
<evidence type="ECO:0000313" key="2">
    <source>
        <dbReference type="EMBL" id="SLM86755.1"/>
    </source>
</evidence>
<dbReference type="InterPro" id="IPR036388">
    <property type="entry name" value="WH-like_DNA-bd_sf"/>
</dbReference>
<protein>
    <submittedName>
        <fullName evidence="2">Transcriptional regulator, PadR family</fullName>
    </submittedName>
</protein>
<dbReference type="AlphaFoldDB" id="A0A1X6WR52"/>
<feature type="domain" description="Transcription regulator PadR N-terminal" evidence="1">
    <location>
        <begin position="22"/>
        <end position="94"/>
    </location>
</feature>
<dbReference type="Proteomes" id="UP000195918">
    <property type="component" value="Unassembled WGS sequence"/>
</dbReference>
<dbReference type="Gene3D" id="1.10.10.10">
    <property type="entry name" value="Winged helix-like DNA-binding domain superfamily/Winged helix DNA-binding domain"/>
    <property type="match status" value="1"/>
</dbReference>
<proteinExistence type="predicted"/>
<dbReference type="EMBL" id="FWFD01000015">
    <property type="protein sequence ID" value="SLM86755.1"/>
    <property type="molecule type" value="Genomic_DNA"/>
</dbReference>
<dbReference type="Pfam" id="PF03551">
    <property type="entry name" value="PadR"/>
    <property type="match status" value="1"/>
</dbReference>
<dbReference type="SUPFAM" id="SSF46785">
    <property type="entry name" value="Winged helix' DNA-binding domain"/>
    <property type="match status" value="1"/>
</dbReference>
<keyword evidence="3" id="KW-1185">Reference proteome</keyword>
<evidence type="ECO:0000313" key="3">
    <source>
        <dbReference type="Proteomes" id="UP000195918"/>
    </source>
</evidence>
<accession>A0A1X6WR52</accession>
<sequence>MKENKKNNSQGRKRGRKVDSYLLLFLAKKDCYGGELVTMCEELIPNNQFDSAMVYRTLKKLGEESAIISSYKEVDTKMIRFYSMTEYGRTLLQECKKNVLSNIENLNFFLEEYEKLEE</sequence>
<reference evidence="3" key="1">
    <citation type="submission" date="2017-02" db="EMBL/GenBank/DDBJ databases">
        <authorList>
            <person name="Dridi B."/>
        </authorList>
    </citation>
    <scope>NUCLEOTIDE SEQUENCE [LARGE SCALE GENOMIC DNA]</scope>
    <source>
        <strain evidence="3">bH819</strain>
    </source>
</reference>
<dbReference type="InterPro" id="IPR005149">
    <property type="entry name" value="Tscrpt_reg_PadR_N"/>
</dbReference>